<dbReference type="SMART" id="SM01260">
    <property type="entry name" value="LANC_like"/>
    <property type="match status" value="1"/>
</dbReference>
<sequence>MQQKTELELISIKDCLENFSNFEDISLLNGTSGYLLLLLNLYSIDKNIYYEELAISVIRKTNLNFVVNRENRGLWSGPLGFAFVLNLWSRYSNNEIFEQLSQELNLVAESIIRTFLEDKIEDFQRSENIDIIYGLAGGLIYFTSLKTYNRRFRLPNDLMEKIVEIFDKLRIYEIATTVEAGRQSLKNRSKGNIHINFSMSHGIISLVNSLTFFDFSNINFYRYSLDFIENVYKQFSNLSFRISEYIAIDETMKITPIYSRDTINYSWCYGLYGHYIFLKNNDYVIKDDLLKMLLEEAQRLVRCRKKTNNVSFCHGLSGTLYSCCDVITPDESEEFVKLIESNYFDNEVLSEYSEWGILDGKLGIALVTLSLKFKRRIIGEEIFGINCNGDIS</sequence>
<gene>
    <name evidence="1" type="ORF">ACFORF_09940</name>
</gene>
<accession>A0ABV8CY79</accession>
<protein>
    <submittedName>
        <fullName evidence="1">Lanthionine synthetase LanC family protein</fullName>
    </submittedName>
</protein>
<dbReference type="EMBL" id="JBHRZV010000052">
    <property type="protein sequence ID" value="MFC3928873.1"/>
    <property type="molecule type" value="Genomic_DNA"/>
</dbReference>
<dbReference type="PRINTS" id="PR01955">
    <property type="entry name" value="LANCFRANKIA"/>
</dbReference>
<reference evidence="2" key="1">
    <citation type="journal article" date="2019" name="Int. J. Syst. Evol. Microbiol.">
        <title>The Global Catalogue of Microorganisms (GCM) 10K type strain sequencing project: providing services to taxonomists for standard genome sequencing and annotation.</title>
        <authorList>
            <consortium name="The Broad Institute Genomics Platform"/>
            <consortium name="The Broad Institute Genome Sequencing Center for Infectious Disease"/>
            <person name="Wu L."/>
            <person name="Ma J."/>
        </authorList>
    </citation>
    <scope>NUCLEOTIDE SEQUENCE [LARGE SCALE GENOMIC DNA]</scope>
    <source>
        <strain evidence="2">CCUG 67170</strain>
    </source>
</reference>
<name>A0ABV8CY79_9STRE</name>
<dbReference type="SUPFAM" id="SSF158745">
    <property type="entry name" value="LanC-like"/>
    <property type="match status" value="1"/>
</dbReference>
<organism evidence="1 2">
    <name type="scientific">Streptococcus caprae</name>
    <dbReference type="NCBI Taxonomy" id="1640501"/>
    <lineage>
        <taxon>Bacteria</taxon>
        <taxon>Bacillati</taxon>
        <taxon>Bacillota</taxon>
        <taxon>Bacilli</taxon>
        <taxon>Lactobacillales</taxon>
        <taxon>Streptococcaceae</taxon>
        <taxon>Streptococcus</taxon>
    </lineage>
</organism>
<comment type="caution">
    <text evidence="1">The sequence shown here is derived from an EMBL/GenBank/DDBJ whole genome shotgun (WGS) entry which is preliminary data.</text>
</comment>
<evidence type="ECO:0000313" key="1">
    <source>
        <dbReference type="EMBL" id="MFC3928873.1"/>
    </source>
</evidence>
<dbReference type="InterPro" id="IPR007822">
    <property type="entry name" value="LANC-like"/>
</dbReference>
<dbReference type="Proteomes" id="UP001595807">
    <property type="component" value="Unassembled WGS sequence"/>
</dbReference>
<evidence type="ECO:0000313" key="2">
    <source>
        <dbReference type="Proteomes" id="UP001595807"/>
    </source>
</evidence>
<proteinExistence type="predicted"/>
<dbReference type="Gene3D" id="1.50.10.20">
    <property type="match status" value="1"/>
</dbReference>
<keyword evidence="2" id="KW-1185">Reference proteome</keyword>
<dbReference type="RefSeq" id="WP_380427802.1">
    <property type="nucleotide sequence ID" value="NZ_JBHRZV010000052.1"/>
</dbReference>
<dbReference type="Pfam" id="PF05147">
    <property type="entry name" value="LANC_like"/>
    <property type="match status" value="1"/>
</dbReference>
<dbReference type="PRINTS" id="PR01950">
    <property type="entry name" value="LANCSUPER"/>
</dbReference>